<dbReference type="AlphaFoldDB" id="A0AAE0W0K7"/>
<dbReference type="InterPro" id="IPR016137">
    <property type="entry name" value="RGS"/>
</dbReference>
<feature type="region of interest" description="Disordered" evidence="2">
    <location>
        <begin position="29"/>
        <end position="95"/>
    </location>
</feature>
<dbReference type="PANTHER" id="PTHR45945">
    <property type="entry name" value="REGULATOR OF G-PROTEIN SIGNALING LOCO"/>
    <property type="match status" value="1"/>
</dbReference>
<dbReference type="GO" id="GO:0008277">
    <property type="term" value="P:regulation of G protein-coupled receptor signaling pathway"/>
    <property type="evidence" value="ECO:0007669"/>
    <property type="project" value="TreeGrafter"/>
</dbReference>
<dbReference type="PANTHER" id="PTHR45945:SF3">
    <property type="entry name" value="REGULATOR OF G-PROTEIN SIGNALING LOCO"/>
    <property type="match status" value="1"/>
</dbReference>
<dbReference type="GO" id="GO:0005634">
    <property type="term" value="C:nucleus"/>
    <property type="evidence" value="ECO:0007669"/>
    <property type="project" value="TreeGrafter"/>
</dbReference>
<name>A0AAE0W0K7_9BIVA</name>
<keyword evidence="5" id="KW-1185">Reference proteome</keyword>
<sequence length="155" mass="18104">MKQDSYARFLKSELYKTCLLKELEGKPLDIPQEKNKYGKETEKERESKKRKREESEDKGKKRWSLLPWGQKASKNSMKSSSNDEAKNSKENAKYNEREGSWTLFCTSPGSSSTYMDIPCWSSRHQLDAGWTLHAGHLGTCWMQFFKLTSHQLEKK</sequence>
<organism evidence="4 5">
    <name type="scientific">Potamilus streckersoni</name>
    <dbReference type="NCBI Taxonomy" id="2493646"/>
    <lineage>
        <taxon>Eukaryota</taxon>
        <taxon>Metazoa</taxon>
        <taxon>Spiralia</taxon>
        <taxon>Lophotrochozoa</taxon>
        <taxon>Mollusca</taxon>
        <taxon>Bivalvia</taxon>
        <taxon>Autobranchia</taxon>
        <taxon>Heteroconchia</taxon>
        <taxon>Palaeoheterodonta</taxon>
        <taxon>Unionida</taxon>
        <taxon>Unionoidea</taxon>
        <taxon>Unionidae</taxon>
        <taxon>Ambleminae</taxon>
        <taxon>Lampsilini</taxon>
        <taxon>Potamilus</taxon>
    </lineage>
</organism>
<proteinExistence type="predicted"/>
<accession>A0AAE0W0K7</accession>
<evidence type="ECO:0000313" key="4">
    <source>
        <dbReference type="EMBL" id="KAK3596057.1"/>
    </source>
</evidence>
<feature type="domain" description="RGS" evidence="3">
    <location>
        <begin position="1"/>
        <end position="19"/>
    </location>
</feature>
<evidence type="ECO:0000256" key="2">
    <source>
        <dbReference type="SAM" id="MobiDB-lite"/>
    </source>
</evidence>
<dbReference type="GO" id="GO:0005096">
    <property type="term" value="F:GTPase activator activity"/>
    <property type="evidence" value="ECO:0007669"/>
    <property type="project" value="UniProtKB-KW"/>
</dbReference>
<gene>
    <name evidence="4" type="ORF">CHS0354_018277</name>
</gene>
<reference evidence="4" key="1">
    <citation type="journal article" date="2021" name="Genome Biol. Evol.">
        <title>A High-Quality Reference Genome for a Parasitic Bivalve with Doubly Uniparental Inheritance (Bivalvia: Unionida).</title>
        <authorList>
            <person name="Smith C.H."/>
        </authorList>
    </citation>
    <scope>NUCLEOTIDE SEQUENCE</scope>
    <source>
        <strain evidence="4">CHS0354</strain>
    </source>
</reference>
<dbReference type="GO" id="GO:0005737">
    <property type="term" value="C:cytoplasm"/>
    <property type="evidence" value="ECO:0007669"/>
    <property type="project" value="TreeGrafter"/>
</dbReference>
<keyword evidence="1" id="KW-0343">GTPase activation</keyword>
<protein>
    <recommendedName>
        <fullName evidence="3">RGS domain-containing protein</fullName>
    </recommendedName>
</protein>
<feature type="compositionally biased region" description="Basic and acidic residues" evidence="2">
    <location>
        <begin position="81"/>
        <end position="95"/>
    </location>
</feature>
<reference evidence="4" key="3">
    <citation type="submission" date="2023-05" db="EMBL/GenBank/DDBJ databases">
        <authorList>
            <person name="Smith C.H."/>
        </authorList>
    </citation>
    <scope>NUCLEOTIDE SEQUENCE</scope>
    <source>
        <strain evidence="4">CHS0354</strain>
        <tissue evidence="4">Mantle</tissue>
    </source>
</reference>
<dbReference type="PROSITE" id="PS50132">
    <property type="entry name" value="RGS"/>
    <property type="match status" value="1"/>
</dbReference>
<dbReference type="Gene3D" id="1.10.196.10">
    <property type="match status" value="1"/>
</dbReference>
<evidence type="ECO:0000256" key="1">
    <source>
        <dbReference type="ARBA" id="ARBA00022468"/>
    </source>
</evidence>
<reference evidence="4" key="2">
    <citation type="journal article" date="2021" name="Genome Biol. Evol.">
        <title>Developing a high-quality reference genome for a parasitic bivalve with doubly uniparental inheritance (Bivalvia: Unionida).</title>
        <authorList>
            <person name="Smith C.H."/>
        </authorList>
    </citation>
    <scope>NUCLEOTIDE SEQUENCE</scope>
    <source>
        <strain evidence="4">CHS0354</strain>
        <tissue evidence="4">Mantle</tissue>
    </source>
</reference>
<comment type="caution">
    <text evidence="4">The sequence shown here is derived from an EMBL/GenBank/DDBJ whole genome shotgun (WGS) entry which is preliminary data.</text>
</comment>
<dbReference type="EMBL" id="JAEAOA010001132">
    <property type="protein sequence ID" value="KAK3596057.1"/>
    <property type="molecule type" value="Genomic_DNA"/>
</dbReference>
<dbReference type="InterPro" id="IPR046995">
    <property type="entry name" value="RGS10/12/14-like"/>
</dbReference>
<feature type="compositionally biased region" description="Basic and acidic residues" evidence="2">
    <location>
        <begin position="29"/>
        <end position="59"/>
    </location>
</feature>
<evidence type="ECO:0000313" key="5">
    <source>
        <dbReference type="Proteomes" id="UP001195483"/>
    </source>
</evidence>
<dbReference type="InterPro" id="IPR024066">
    <property type="entry name" value="RGS_subdom1/3"/>
</dbReference>
<evidence type="ECO:0000259" key="3">
    <source>
        <dbReference type="PROSITE" id="PS50132"/>
    </source>
</evidence>
<dbReference type="GO" id="GO:0005886">
    <property type="term" value="C:plasma membrane"/>
    <property type="evidence" value="ECO:0007669"/>
    <property type="project" value="TreeGrafter"/>
</dbReference>
<dbReference type="Proteomes" id="UP001195483">
    <property type="component" value="Unassembled WGS sequence"/>
</dbReference>